<dbReference type="EMBL" id="JBHTCJ010000014">
    <property type="protein sequence ID" value="MFC7344177.1"/>
    <property type="molecule type" value="Genomic_DNA"/>
</dbReference>
<protein>
    <submittedName>
        <fullName evidence="12">TRAP transporter small permease</fullName>
    </submittedName>
</protein>
<feature type="region of interest" description="Disordered" evidence="9">
    <location>
        <begin position="205"/>
        <end position="229"/>
    </location>
</feature>
<organism evidence="12 13">
    <name type="scientific">Saccharopolyspora griseoalba</name>
    <dbReference type="NCBI Taxonomy" id="1431848"/>
    <lineage>
        <taxon>Bacteria</taxon>
        <taxon>Bacillati</taxon>
        <taxon>Actinomycetota</taxon>
        <taxon>Actinomycetes</taxon>
        <taxon>Pseudonocardiales</taxon>
        <taxon>Pseudonocardiaceae</taxon>
        <taxon>Saccharopolyspora</taxon>
    </lineage>
</organism>
<keyword evidence="7 10" id="KW-0472">Membrane</keyword>
<evidence type="ECO:0000313" key="12">
    <source>
        <dbReference type="EMBL" id="MFC7344177.1"/>
    </source>
</evidence>
<evidence type="ECO:0000256" key="9">
    <source>
        <dbReference type="SAM" id="MobiDB-lite"/>
    </source>
</evidence>
<comment type="caution">
    <text evidence="12">The sequence shown here is derived from an EMBL/GenBank/DDBJ whole genome shotgun (WGS) entry which is preliminary data.</text>
</comment>
<accession>A0ABW2LSM2</accession>
<keyword evidence="2" id="KW-0813">Transport</keyword>
<evidence type="ECO:0000259" key="11">
    <source>
        <dbReference type="Pfam" id="PF04290"/>
    </source>
</evidence>
<comment type="subcellular location">
    <subcellularLocation>
        <location evidence="1">Cell inner membrane</location>
        <topology evidence="1">Multi-pass membrane protein</topology>
    </subcellularLocation>
</comment>
<dbReference type="Proteomes" id="UP001596504">
    <property type="component" value="Unassembled WGS sequence"/>
</dbReference>
<proteinExistence type="inferred from homology"/>
<evidence type="ECO:0000256" key="8">
    <source>
        <dbReference type="ARBA" id="ARBA00038436"/>
    </source>
</evidence>
<feature type="domain" description="Tripartite ATP-independent periplasmic transporters DctQ component" evidence="11">
    <location>
        <begin position="65"/>
        <end position="200"/>
    </location>
</feature>
<name>A0ABW2LSM2_9PSEU</name>
<evidence type="ECO:0000256" key="5">
    <source>
        <dbReference type="ARBA" id="ARBA00022692"/>
    </source>
</evidence>
<evidence type="ECO:0000256" key="4">
    <source>
        <dbReference type="ARBA" id="ARBA00022519"/>
    </source>
</evidence>
<gene>
    <name evidence="12" type="ORF">ACFQRI_22445</name>
</gene>
<evidence type="ECO:0000256" key="2">
    <source>
        <dbReference type="ARBA" id="ARBA00022448"/>
    </source>
</evidence>
<keyword evidence="13" id="KW-1185">Reference proteome</keyword>
<dbReference type="Pfam" id="PF04290">
    <property type="entry name" value="DctQ"/>
    <property type="match status" value="1"/>
</dbReference>
<comment type="similarity">
    <text evidence="8">Belongs to the TRAP transporter small permease family.</text>
</comment>
<feature type="compositionally biased region" description="Basic and acidic residues" evidence="9">
    <location>
        <begin position="212"/>
        <end position="229"/>
    </location>
</feature>
<feature type="transmembrane region" description="Helical" evidence="10">
    <location>
        <begin position="129"/>
        <end position="155"/>
    </location>
</feature>
<keyword evidence="3" id="KW-1003">Cell membrane</keyword>
<evidence type="ECO:0000256" key="10">
    <source>
        <dbReference type="SAM" id="Phobius"/>
    </source>
</evidence>
<feature type="transmembrane region" description="Helical" evidence="10">
    <location>
        <begin position="90"/>
        <end position="108"/>
    </location>
</feature>
<keyword evidence="4" id="KW-0997">Cell inner membrane</keyword>
<reference evidence="13" key="1">
    <citation type="journal article" date="2019" name="Int. J. Syst. Evol. Microbiol.">
        <title>The Global Catalogue of Microorganisms (GCM) 10K type strain sequencing project: providing services to taxonomists for standard genome sequencing and annotation.</title>
        <authorList>
            <consortium name="The Broad Institute Genomics Platform"/>
            <consortium name="The Broad Institute Genome Sequencing Center for Infectious Disease"/>
            <person name="Wu L."/>
            <person name="Ma J."/>
        </authorList>
    </citation>
    <scope>NUCLEOTIDE SEQUENCE [LARGE SCALE GENOMIC DNA]</scope>
    <source>
        <strain evidence="13">WLHS5</strain>
    </source>
</reference>
<evidence type="ECO:0000313" key="13">
    <source>
        <dbReference type="Proteomes" id="UP001596504"/>
    </source>
</evidence>
<evidence type="ECO:0000256" key="3">
    <source>
        <dbReference type="ARBA" id="ARBA00022475"/>
    </source>
</evidence>
<dbReference type="PANTHER" id="PTHR35011">
    <property type="entry name" value="2,3-DIKETO-L-GULONATE TRAP TRANSPORTER SMALL PERMEASE PROTEIN YIAM"/>
    <property type="match status" value="1"/>
</dbReference>
<feature type="transmembrane region" description="Helical" evidence="10">
    <location>
        <begin position="50"/>
        <end position="70"/>
    </location>
</feature>
<dbReference type="InterPro" id="IPR007387">
    <property type="entry name" value="TRAP_DctQ"/>
</dbReference>
<evidence type="ECO:0000256" key="6">
    <source>
        <dbReference type="ARBA" id="ARBA00022989"/>
    </source>
</evidence>
<dbReference type="InterPro" id="IPR055348">
    <property type="entry name" value="DctQ"/>
</dbReference>
<keyword evidence="6 10" id="KW-1133">Transmembrane helix</keyword>
<dbReference type="RefSeq" id="WP_380671727.1">
    <property type="nucleotide sequence ID" value="NZ_JBHTCJ010000014.1"/>
</dbReference>
<evidence type="ECO:0000256" key="1">
    <source>
        <dbReference type="ARBA" id="ARBA00004429"/>
    </source>
</evidence>
<keyword evidence="5 10" id="KW-0812">Transmembrane</keyword>
<feature type="transmembrane region" description="Helical" evidence="10">
    <location>
        <begin position="175"/>
        <end position="197"/>
    </location>
</feature>
<evidence type="ECO:0000256" key="7">
    <source>
        <dbReference type="ARBA" id="ARBA00023136"/>
    </source>
</evidence>
<sequence>MNAHREEELLDAVVPTTAIRVGPRPGTAVPTTAGFRSADHPHLDRVQNSISGICAALAGMSLVAITALTVTEVVMRGLLDRPLGWNVGFVEQYLMMAMAFFGIVTAYRTGAHIAVSTLHGRLPGPAQKLTILLGQLVIAVALGWLLVAGVDSVAFSSSTGEQPVPGSADLPWPSWLWKSIMPLAAVLGLVVVLIDLYRELSSPWSAPSTDHAPGDVEREAAVSGGDDGR</sequence>